<gene>
    <name evidence="1" type="ORF">HMPREF7215_1280</name>
</gene>
<evidence type="ECO:0000313" key="1">
    <source>
        <dbReference type="EMBL" id="EFB90195.1"/>
    </source>
</evidence>
<reference evidence="1 2" key="1">
    <citation type="submission" date="2009-12" db="EMBL/GenBank/DDBJ databases">
        <authorList>
            <person name="Shrivastava S."/>
            <person name="Madupu R."/>
            <person name="Durkin A.S."/>
            <person name="Torralba M."/>
            <person name="Methe B."/>
            <person name="Sutton G.G."/>
            <person name="Strausberg R.L."/>
            <person name="Nelson K.E."/>
        </authorList>
    </citation>
    <scope>NUCLEOTIDE SEQUENCE [LARGE SCALE GENOMIC DNA]</scope>
    <source>
        <strain evidence="1 2">W5455</strain>
    </source>
</reference>
<evidence type="ECO:0000313" key="2">
    <source>
        <dbReference type="Proteomes" id="UP000006462"/>
    </source>
</evidence>
<accession>A0ABM9ZTG1</accession>
<proteinExistence type="predicted"/>
<evidence type="ECO:0008006" key="3">
    <source>
        <dbReference type="Google" id="ProtNLM"/>
    </source>
</evidence>
<keyword evidence="2" id="KW-1185">Reference proteome</keyword>
<sequence>MDENETMYSKNDLHKQKTDSIFILSERQENFAFSRFPSEGAACCARIVRKLFETETANNLYFYERWYILLTDGVK</sequence>
<comment type="caution">
    <text evidence="1">The sequence shown here is derived from an EMBL/GenBank/DDBJ whole genome shotgun (WGS) entry which is preliminary data.</text>
</comment>
<protein>
    <recommendedName>
        <fullName evidence="3">PPM-type phosphatase domain-containing protein</fullName>
    </recommendedName>
</protein>
<dbReference type="EMBL" id="ADFP01000092">
    <property type="protein sequence ID" value="EFB90195.1"/>
    <property type="molecule type" value="Genomic_DNA"/>
</dbReference>
<name>A0ABM9ZTG1_9BACT</name>
<organism evidence="1 2">
    <name type="scientific">Pyramidobacter piscolens W5455</name>
    <dbReference type="NCBI Taxonomy" id="352165"/>
    <lineage>
        <taxon>Bacteria</taxon>
        <taxon>Thermotogati</taxon>
        <taxon>Synergistota</taxon>
        <taxon>Synergistia</taxon>
        <taxon>Synergistales</taxon>
        <taxon>Dethiosulfovibrionaceae</taxon>
        <taxon>Pyramidobacter</taxon>
    </lineage>
</organism>
<dbReference type="Proteomes" id="UP000006462">
    <property type="component" value="Unassembled WGS sequence"/>
</dbReference>